<evidence type="ECO:0000256" key="3">
    <source>
        <dbReference type="ARBA" id="ARBA00012376"/>
    </source>
</evidence>
<dbReference type="SUPFAM" id="SSF55909">
    <property type="entry name" value="Pentein"/>
    <property type="match status" value="1"/>
</dbReference>
<dbReference type="SMART" id="SM00654">
    <property type="entry name" value="eIF6"/>
    <property type="match status" value="1"/>
</dbReference>
<evidence type="ECO:0000256" key="13">
    <source>
        <dbReference type="ARBA" id="ARBA00049447"/>
    </source>
</evidence>
<dbReference type="GO" id="GO:0042256">
    <property type="term" value="P:cytosolic ribosome assembly"/>
    <property type="evidence" value="ECO:0007669"/>
    <property type="project" value="InterPro"/>
</dbReference>
<organism evidence="16 17">
    <name type="scientific">Camellia sinensis</name>
    <name type="common">Tea plant</name>
    <name type="synonym">Thea sinensis</name>
    <dbReference type="NCBI Taxonomy" id="4442"/>
    <lineage>
        <taxon>Eukaryota</taxon>
        <taxon>Viridiplantae</taxon>
        <taxon>Streptophyta</taxon>
        <taxon>Embryophyta</taxon>
        <taxon>Tracheophyta</taxon>
        <taxon>Spermatophyta</taxon>
        <taxon>Magnoliopsida</taxon>
        <taxon>eudicotyledons</taxon>
        <taxon>Gunneridae</taxon>
        <taxon>Pentapetalae</taxon>
        <taxon>asterids</taxon>
        <taxon>Ericales</taxon>
        <taxon>Theaceae</taxon>
        <taxon>Camellia</taxon>
    </lineage>
</organism>
<keyword evidence="6" id="KW-0288">FMN</keyword>
<reference evidence="16 17" key="2">
    <citation type="submission" date="2020-07" db="EMBL/GenBank/DDBJ databases">
        <title>Genome assembly of wild tea tree DASZ reveals pedigree and selection history of tea varieties.</title>
        <authorList>
            <person name="Zhang W."/>
        </authorList>
    </citation>
    <scope>NUCLEOTIDE SEQUENCE [LARGE SCALE GENOMIC DNA]</scope>
    <source>
        <strain evidence="17">cv. G240</strain>
        <tissue evidence="16">Leaf</tissue>
    </source>
</reference>
<evidence type="ECO:0000256" key="1">
    <source>
        <dbReference type="ARBA" id="ARBA00001917"/>
    </source>
</evidence>
<evidence type="ECO:0000256" key="7">
    <source>
        <dbReference type="ARBA" id="ARBA00022694"/>
    </source>
</evidence>
<dbReference type="AlphaFoldDB" id="A0A7J7HU39"/>
<proteinExistence type="inferred from homology"/>
<evidence type="ECO:0000313" key="17">
    <source>
        <dbReference type="Proteomes" id="UP000593564"/>
    </source>
</evidence>
<dbReference type="InterPro" id="IPR036576">
    <property type="entry name" value="WRKY_dom_sf"/>
</dbReference>
<keyword evidence="17" id="KW-1185">Reference proteome</keyword>
<evidence type="ECO:0000256" key="2">
    <source>
        <dbReference type="ARBA" id="ARBA00005451"/>
    </source>
</evidence>
<evidence type="ECO:0000259" key="15">
    <source>
        <dbReference type="Pfam" id="PF01207"/>
    </source>
</evidence>
<keyword evidence="4" id="KW-0396">Initiation factor</keyword>
<comment type="catalytic activity">
    <reaction evidence="11">
        <text>5,6-dihydrouridine(47) in tRNA + NAD(+) = uridine(47) in tRNA + NADH + H(+)</text>
        <dbReference type="Rhea" id="RHEA:53364"/>
        <dbReference type="Rhea" id="RHEA-COMP:13539"/>
        <dbReference type="Rhea" id="RHEA-COMP:13540"/>
        <dbReference type="ChEBI" id="CHEBI:15378"/>
        <dbReference type="ChEBI" id="CHEBI:57540"/>
        <dbReference type="ChEBI" id="CHEBI:57945"/>
        <dbReference type="ChEBI" id="CHEBI:65315"/>
        <dbReference type="ChEBI" id="CHEBI:74443"/>
        <dbReference type="EC" id="1.3.1.89"/>
    </reaction>
    <physiologicalReaction direction="right-to-left" evidence="11">
        <dbReference type="Rhea" id="RHEA:53366"/>
    </physiologicalReaction>
</comment>
<keyword evidence="8" id="KW-0521">NADP</keyword>
<evidence type="ECO:0000256" key="8">
    <source>
        <dbReference type="ARBA" id="ARBA00022857"/>
    </source>
</evidence>
<keyword evidence="5" id="KW-0285">Flavoprotein</keyword>
<dbReference type="SUPFAM" id="SSF51395">
    <property type="entry name" value="FMN-linked oxidoreductases"/>
    <property type="match status" value="1"/>
</dbReference>
<comment type="catalytic activity">
    <reaction evidence="14">
        <text>5,6-dihydrouridine(47) in tRNA + NADP(+) = uridine(47) in tRNA + NADPH + H(+)</text>
        <dbReference type="Rhea" id="RHEA:53360"/>
        <dbReference type="Rhea" id="RHEA-COMP:13539"/>
        <dbReference type="Rhea" id="RHEA-COMP:13540"/>
        <dbReference type="ChEBI" id="CHEBI:15378"/>
        <dbReference type="ChEBI" id="CHEBI:57783"/>
        <dbReference type="ChEBI" id="CHEBI:58349"/>
        <dbReference type="ChEBI" id="CHEBI:65315"/>
        <dbReference type="ChEBI" id="CHEBI:74443"/>
        <dbReference type="EC" id="1.3.1.89"/>
    </reaction>
    <physiologicalReaction direction="right-to-left" evidence="14">
        <dbReference type="Rhea" id="RHEA:53362"/>
    </physiologicalReaction>
</comment>
<dbReference type="InterPro" id="IPR013785">
    <property type="entry name" value="Aldolase_TIM"/>
</dbReference>
<dbReference type="InterPro" id="IPR018517">
    <property type="entry name" value="tRNA_hU_synthase_CS"/>
</dbReference>
<dbReference type="Proteomes" id="UP000593564">
    <property type="component" value="Unassembled WGS sequence"/>
</dbReference>
<evidence type="ECO:0000256" key="6">
    <source>
        <dbReference type="ARBA" id="ARBA00022643"/>
    </source>
</evidence>
<dbReference type="Pfam" id="PF01912">
    <property type="entry name" value="eIF-6"/>
    <property type="match status" value="1"/>
</dbReference>
<comment type="similarity">
    <text evidence="2">Belongs to the Dus family. Dus3 subfamily.</text>
</comment>
<dbReference type="GO" id="GO:0043565">
    <property type="term" value="F:sequence-specific DNA binding"/>
    <property type="evidence" value="ECO:0007669"/>
    <property type="project" value="InterPro"/>
</dbReference>
<dbReference type="PANTHER" id="PTHR45846">
    <property type="entry name" value="TRNA-DIHYDROURIDINE(47) SYNTHASE [NAD(P)(+)]-LIKE"/>
    <property type="match status" value="1"/>
</dbReference>
<evidence type="ECO:0000256" key="12">
    <source>
        <dbReference type="ARBA" id="ARBA00048342"/>
    </source>
</evidence>
<name>A0A7J7HU39_CAMSI</name>
<dbReference type="EC" id="1.3.1.89" evidence="3"/>
<dbReference type="GO" id="GO:0003723">
    <property type="term" value="F:RNA binding"/>
    <property type="evidence" value="ECO:0007669"/>
    <property type="project" value="TreeGrafter"/>
</dbReference>
<keyword evidence="10" id="KW-0560">Oxidoreductase</keyword>
<evidence type="ECO:0000256" key="10">
    <source>
        <dbReference type="ARBA" id="ARBA00023002"/>
    </source>
</evidence>
<protein>
    <recommendedName>
        <fullName evidence="3">tRNA-dihydrouridine(47) synthase [NAD(P)(+)]</fullName>
        <ecNumber evidence="3">1.3.1.89</ecNumber>
    </recommendedName>
</protein>
<dbReference type="Gene3D" id="3.20.20.70">
    <property type="entry name" value="Aldolase class I"/>
    <property type="match status" value="1"/>
</dbReference>
<dbReference type="SUPFAM" id="SSF118290">
    <property type="entry name" value="WRKY DNA-binding domain"/>
    <property type="match status" value="1"/>
</dbReference>
<dbReference type="PROSITE" id="PS01136">
    <property type="entry name" value="UPF0034"/>
    <property type="match status" value="1"/>
</dbReference>
<feature type="domain" description="DUS-like FMN-binding" evidence="15">
    <location>
        <begin position="126"/>
        <end position="317"/>
    </location>
</feature>
<sequence length="343" mass="38072">MIANVLGVEVFRQTIAGNILVGNYCAFSNKGGLVHPHTSIEDLDELSTLLQVPLVAVNRGSEVIAAGLTVNDWIVFYGSNTTATELSVIESVFKLQDGDVGISGDGYRWRKYGQKMGQASEWALLRHHSSEELFGVQICGAYPNTVARIVELIDQECTVDFIDINMGCPIDIVVNKGAGSALLTKPTRMKSILQAASGTIDRPITVKVRTSYLEGKNHIDLLIEDIGKWGANAVTIHGRSRQQRYSKLADWEYIYQCARKAPDALQVLGNGDVFTYLDWNRHKSDCPDLSTCMIARGALIKPWILTEIKEQSYWDISSGERLYILKEYVRFGLDHWGSDAKGI</sequence>
<dbReference type="EMBL" id="JACBKZ010000003">
    <property type="protein sequence ID" value="KAF5956025.1"/>
    <property type="molecule type" value="Genomic_DNA"/>
</dbReference>
<comment type="caution">
    <text evidence="16">The sequence shown here is derived from an EMBL/GenBank/DDBJ whole genome shotgun (WGS) entry which is preliminary data.</text>
</comment>
<dbReference type="GO" id="GO:0003700">
    <property type="term" value="F:DNA-binding transcription factor activity"/>
    <property type="evidence" value="ECO:0007669"/>
    <property type="project" value="InterPro"/>
</dbReference>
<evidence type="ECO:0000256" key="4">
    <source>
        <dbReference type="ARBA" id="ARBA00022540"/>
    </source>
</evidence>
<gene>
    <name evidence="16" type="ORF">HYC85_008881</name>
</gene>
<evidence type="ECO:0000313" key="16">
    <source>
        <dbReference type="EMBL" id="KAF5956025.1"/>
    </source>
</evidence>
<reference evidence="17" key="1">
    <citation type="journal article" date="2020" name="Nat. Commun.">
        <title>Genome assembly of wild tea tree DASZ reveals pedigree and selection history of tea varieties.</title>
        <authorList>
            <person name="Zhang W."/>
            <person name="Zhang Y."/>
            <person name="Qiu H."/>
            <person name="Guo Y."/>
            <person name="Wan H."/>
            <person name="Zhang X."/>
            <person name="Scossa F."/>
            <person name="Alseekh S."/>
            <person name="Zhang Q."/>
            <person name="Wang P."/>
            <person name="Xu L."/>
            <person name="Schmidt M.H."/>
            <person name="Jia X."/>
            <person name="Li D."/>
            <person name="Zhu A."/>
            <person name="Guo F."/>
            <person name="Chen W."/>
            <person name="Ni D."/>
            <person name="Usadel B."/>
            <person name="Fernie A.R."/>
            <person name="Wen W."/>
        </authorList>
    </citation>
    <scope>NUCLEOTIDE SEQUENCE [LARGE SCALE GENOMIC DNA]</scope>
    <source>
        <strain evidence="17">cv. G240</strain>
    </source>
</reference>
<dbReference type="Pfam" id="PF01207">
    <property type="entry name" value="Dus"/>
    <property type="match status" value="1"/>
</dbReference>
<comment type="cofactor">
    <cofactor evidence="1">
        <name>FMN</name>
        <dbReference type="ChEBI" id="CHEBI:58210"/>
    </cofactor>
</comment>
<comment type="catalytic activity">
    <reaction evidence="13">
        <text>a 5,6-dihydrouridine in mRNA + NADP(+) = a uridine in mRNA + NADPH + H(+)</text>
        <dbReference type="Rhea" id="RHEA:69855"/>
        <dbReference type="Rhea" id="RHEA-COMP:14658"/>
        <dbReference type="Rhea" id="RHEA-COMP:17789"/>
        <dbReference type="ChEBI" id="CHEBI:15378"/>
        <dbReference type="ChEBI" id="CHEBI:57783"/>
        <dbReference type="ChEBI" id="CHEBI:58349"/>
        <dbReference type="ChEBI" id="CHEBI:65315"/>
        <dbReference type="ChEBI" id="CHEBI:74443"/>
    </reaction>
    <physiologicalReaction direction="right-to-left" evidence="13">
        <dbReference type="Rhea" id="RHEA:69857"/>
    </physiologicalReaction>
</comment>
<keyword evidence="7" id="KW-0819">tRNA processing</keyword>
<dbReference type="CDD" id="cd02801">
    <property type="entry name" value="DUS_like_FMN"/>
    <property type="match status" value="1"/>
</dbReference>
<dbReference type="Gene3D" id="3.75.10.10">
    <property type="entry name" value="L-arginine/glycine Amidinotransferase, Chain A"/>
    <property type="match status" value="1"/>
</dbReference>
<dbReference type="InterPro" id="IPR035587">
    <property type="entry name" value="DUS-like_FMN-bd"/>
</dbReference>
<accession>A0A7J7HU39</accession>
<evidence type="ECO:0000256" key="11">
    <source>
        <dbReference type="ARBA" id="ARBA00048266"/>
    </source>
</evidence>
<evidence type="ECO:0000256" key="5">
    <source>
        <dbReference type="ARBA" id="ARBA00022630"/>
    </source>
</evidence>
<evidence type="ECO:0000256" key="14">
    <source>
        <dbReference type="ARBA" id="ARBA00049513"/>
    </source>
</evidence>
<evidence type="ECO:0000256" key="9">
    <source>
        <dbReference type="ARBA" id="ARBA00022917"/>
    </source>
</evidence>
<dbReference type="GO" id="GO:0003743">
    <property type="term" value="F:translation initiation factor activity"/>
    <property type="evidence" value="ECO:0007669"/>
    <property type="project" value="UniProtKB-KW"/>
</dbReference>
<keyword evidence="9" id="KW-0648">Protein biosynthesis</keyword>
<dbReference type="InterPro" id="IPR002769">
    <property type="entry name" value="eIF6"/>
</dbReference>
<comment type="catalytic activity">
    <reaction evidence="12">
        <text>a 5,6-dihydrouridine in mRNA + NAD(+) = a uridine in mRNA + NADH + H(+)</text>
        <dbReference type="Rhea" id="RHEA:69851"/>
        <dbReference type="Rhea" id="RHEA-COMP:14658"/>
        <dbReference type="Rhea" id="RHEA-COMP:17789"/>
        <dbReference type="ChEBI" id="CHEBI:15378"/>
        <dbReference type="ChEBI" id="CHEBI:57540"/>
        <dbReference type="ChEBI" id="CHEBI:57945"/>
        <dbReference type="ChEBI" id="CHEBI:65315"/>
        <dbReference type="ChEBI" id="CHEBI:74443"/>
    </reaction>
    <physiologicalReaction direction="right-to-left" evidence="12">
        <dbReference type="Rhea" id="RHEA:69853"/>
    </physiologicalReaction>
</comment>
<dbReference type="GO" id="GO:0102265">
    <property type="term" value="F:tRNA-dihydrouridine47 synthase activity"/>
    <property type="evidence" value="ECO:0007669"/>
    <property type="project" value="UniProtKB-EC"/>
</dbReference>
<dbReference type="GO" id="GO:0050660">
    <property type="term" value="F:flavin adenine dinucleotide binding"/>
    <property type="evidence" value="ECO:0007669"/>
    <property type="project" value="InterPro"/>
</dbReference>
<dbReference type="PANTHER" id="PTHR45846:SF1">
    <property type="entry name" value="TRNA-DIHYDROURIDINE(47) SYNTHASE [NAD(P)(+)]-LIKE"/>
    <property type="match status" value="1"/>
</dbReference>
<dbReference type="GO" id="GO:0043022">
    <property type="term" value="F:ribosome binding"/>
    <property type="evidence" value="ECO:0007669"/>
    <property type="project" value="InterPro"/>
</dbReference>